<proteinExistence type="predicted"/>
<dbReference type="EMBL" id="BGZK01001323">
    <property type="protein sequence ID" value="GBP77263.1"/>
    <property type="molecule type" value="Genomic_DNA"/>
</dbReference>
<name>A0A4C1YQJ6_EUMVA</name>
<sequence>MDACWMDESCECRWHAMGVLLRRIVAVMIVAEAIHDRASLPPPLARAAARNCGSHSRSRSRSDSKAHAAGSLQVTIPFPIAPLNDKAGQVVSCEWCIARGCINACVGCSGGEGARARGRCAKPFVRVGAGGGLLFAGNC</sequence>
<accession>A0A4C1YQJ6</accession>
<evidence type="ECO:0000313" key="1">
    <source>
        <dbReference type="EMBL" id="GBP77263.1"/>
    </source>
</evidence>
<organism evidence="1 2">
    <name type="scientific">Eumeta variegata</name>
    <name type="common">Bagworm moth</name>
    <name type="synonym">Eumeta japonica</name>
    <dbReference type="NCBI Taxonomy" id="151549"/>
    <lineage>
        <taxon>Eukaryota</taxon>
        <taxon>Metazoa</taxon>
        <taxon>Ecdysozoa</taxon>
        <taxon>Arthropoda</taxon>
        <taxon>Hexapoda</taxon>
        <taxon>Insecta</taxon>
        <taxon>Pterygota</taxon>
        <taxon>Neoptera</taxon>
        <taxon>Endopterygota</taxon>
        <taxon>Lepidoptera</taxon>
        <taxon>Glossata</taxon>
        <taxon>Ditrysia</taxon>
        <taxon>Tineoidea</taxon>
        <taxon>Psychidae</taxon>
        <taxon>Oiketicinae</taxon>
        <taxon>Eumeta</taxon>
    </lineage>
</organism>
<dbReference type="Proteomes" id="UP000299102">
    <property type="component" value="Unassembled WGS sequence"/>
</dbReference>
<dbReference type="AlphaFoldDB" id="A0A4C1YQJ6"/>
<gene>
    <name evidence="1" type="ORF">EVAR_13286_1</name>
</gene>
<protein>
    <submittedName>
        <fullName evidence="1">Uncharacterized protein</fullName>
    </submittedName>
</protein>
<comment type="caution">
    <text evidence="1">The sequence shown here is derived from an EMBL/GenBank/DDBJ whole genome shotgun (WGS) entry which is preliminary data.</text>
</comment>
<evidence type="ECO:0000313" key="2">
    <source>
        <dbReference type="Proteomes" id="UP000299102"/>
    </source>
</evidence>
<keyword evidence="2" id="KW-1185">Reference proteome</keyword>
<reference evidence="1 2" key="1">
    <citation type="journal article" date="2019" name="Commun. Biol.">
        <title>The bagworm genome reveals a unique fibroin gene that provides high tensile strength.</title>
        <authorList>
            <person name="Kono N."/>
            <person name="Nakamura H."/>
            <person name="Ohtoshi R."/>
            <person name="Tomita M."/>
            <person name="Numata K."/>
            <person name="Arakawa K."/>
        </authorList>
    </citation>
    <scope>NUCLEOTIDE SEQUENCE [LARGE SCALE GENOMIC DNA]</scope>
</reference>